<feature type="domain" description="Leucine-rich repeat-containing N-terminal plant-type" evidence="13">
    <location>
        <begin position="28"/>
        <end position="67"/>
    </location>
</feature>
<dbReference type="SMART" id="SM00365">
    <property type="entry name" value="LRR_SD22"/>
    <property type="match status" value="5"/>
</dbReference>
<dbReference type="Pfam" id="PF00560">
    <property type="entry name" value="LRR_1"/>
    <property type="match status" value="1"/>
</dbReference>
<keyword evidence="9" id="KW-0472">Membrane</keyword>
<evidence type="ECO:0000313" key="14">
    <source>
        <dbReference type="EMBL" id="GKV44344.1"/>
    </source>
</evidence>
<keyword evidence="5" id="KW-0812">Transmembrane</keyword>
<dbReference type="InterPro" id="IPR001611">
    <property type="entry name" value="Leu-rich_rpt"/>
</dbReference>
<organism evidence="14 15">
    <name type="scientific">Rubroshorea leprosula</name>
    <dbReference type="NCBI Taxonomy" id="152421"/>
    <lineage>
        <taxon>Eukaryota</taxon>
        <taxon>Viridiplantae</taxon>
        <taxon>Streptophyta</taxon>
        <taxon>Embryophyta</taxon>
        <taxon>Tracheophyta</taxon>
        <taxon>Spermatophyta</taxon>
        <taxon>Magnoliopsida</taxon>
        <taxon>eudicotyledons</taxon>
        <taxon>Gunneridae</taxon>
        <taxon>Pentapetalae</taxon>
        <taxon>rosids</taxon>
        <taxon>malvids</taxon>
        <taxon>Malvales</taxon>
        <taxon>Dipterocarpaceae</taxon>
        <taxon>Rubroshorea</taxon>
    </lineage>
</organism>
<accession>A0AAV5M3H7</accession>
<evidence type="ECO:0000259" key="13">
    <source>
        <dbReference type="Pfam" id="PF08263"/>
    </source>
</evidence>
<dbReference type="PANTHER" id="PTHR48061:SF46">
    <property type="entry name" value="LEUCINE-RICH REPEAT-CONTAINING N-TERMINAL PLANT-TYPE DOMAIN-CONTAINING PROTEIN"/>
    <property type="match status" value="1"/>
</dbReference>
<evidence type="ECO:0000256" key="8">
    <source>
        <dbReference type="ARBA" id="ARBA00022989"/>
    </source>
</evidence>
<dbReference type="GO" id="GO:0005886">
    <property type="term" value="C:plasma membrane"/>
    <property type="evidence" value="ECO:0007669"/>
    <property type="project" value="UniProtKB-SubCell"/>
</dbReference>
<evidence type="ECO:0000256" key="9">
    <source>
        <dbReference type="ARBA" id="ARBA00023136"/>
    </source>
</evidence>
<dbReference type="Pfam" id="PF13855">
    <property type="entry name" value="LRR_8"/>
    <property type="match status" value="2"/>
</dbReference>
<keyword evidence="15" id="KW-1185">Reference proteome</keyword>
<dbReference type="InterPro" id="IPR046956">
    <property type="entry name" value="RLP23-like"/>
</dbReference>
<comment type="caution">
    <text evidence="14">The sequence shown here is derived from an EMBL/GenBank/DDBJ whole genome shotgun (WGS) entry which is preliminary data.</text>
</comment>
<evidence type="ECO:0000256" key="11">
    <source>
        <dbReference type="ARBA" id="ARBA00023180"/>
    </source>
</evidence>
<keyword evidence="10" id="KW-0675">Receptor</keyword>
<dbReference type="Proteomes" id="UP001054252">
    <property type="component" value="Unassembled WGS sequence"/>
</dbReference>
<dbReference type="PROSITE" id="PS51450">
    <property type="entry name" value="LRR"/>
    <property type="match status" value="2"/>
</dbReference>
<dbReference type="SUPFAM" id="SSF52058">
    <property type="entry name" value="L domain-like"/>
    <property type="match status" value="1"/>
</dbReference>
<dbReference type="Pfam" id="PF08263">
    <property type="entry name" value="LRRNT_2"/>
    <property type="match status" value="1"/>
</dbReference>
<evidence type="ECO:0000313" key="15">
    <source>
        <dbReference type="Proteomes" id="UP001054252"/>
    </source>
</evidence>
<evidence type="ECO:0000256" key="10">
    <source>
        <dbReference type="ARBA" id="ARBA00023170"/>
    </source>
</evidence>
<comment type="subcellular location">
    <subcellularLocation>
        <location evidence="1">Cell membrane</location>
        <topology evidence="1">Single-pass type I membrane protein</topology>
    </subcellularLocation>
</comment>
<sequence>MEEKWVGAIVLLVLVSGWYCSYCSGCLEEERIALLNLKHSIPPPTGNVLASWGGHGDCCKWVGIECNITTKRVIQLSLNNSRSWCSKGWYLNSSLFSPFEELKSLFLQGNCILGFMKNKGLEKLSGLSNLEVLDLSDNQSNSSILSTLASLSSLKVLNLAGNQVEGSLHIHVLGVKRPLELSNLAVLNLWCNSFNHTTLSFLRMLPSLKILDLGDNKLKGILNIKELVALNKLKELDLSYNHVESFVAPKGVKRALGLSNLKVLNLYGNSFKNSTLSFLRWLPSLKILDLSDNKLKGILNIKELVALNKLKKLDLSYNHVESFVAPKELAALNELKVLDLSYNHVESFVAPKGIDESKSLVMMRYEMFKYARSPKPKRE</sequence>
<dbReference type="PANTHER" id="PTHR48061">
    <property type="entry name" value="LEUCINE-RICH REPEAT RECEPTOR PROTEIN KINASE EMS1-LIKE-RELATED"/>
    <property type="match status" value="1"/>
</dbReference>
<protein>
    <recommendedName>
        <fullName evidence="13">Leucine-rich repeat-containing N-terminal plant-type domain-containing protein</fullName>
    </recommendedName>
</protein>
<keyword evidence="3" id="KW-1003">Cell membrane</keyword>
<dbReference type="InterPro" id="IPR003591">
    <property type="entry name" value="Leu-rich_rpt_typical-subtyp"/>
</dbReference>
<evidence type="ECO:0000256" key="7">
    <source>
        <dbReference type="ARBA" id="ARBA00022737"/>
    </source>
</evidence>
<dbReference type="AlphaFoldDB" id="A0AAV5M3H7"/>
<proteinExistence type="inferred from homology"/>
<keyword evidence="11" id="KW-0325">Glycoprotein</keyword>
<dbReference type="PRINTS" id="PR00019">
    <property type="entry name" value="LEURICHRPT"/>
</dbReference>
<reference evidence="14 15" key="1">
    <citation type="journal article" date="2021" name="Commun. Biol.">
        <title>The genome of Shorea leprosula (Dipterocarpaceae) highlights the ecological relevance of drought in aseasonal tropical rainforests.</title>
        <authorList>
            <person name="Ng K.K.S."/>
            <person name="Kobayashi M.J."/>
            <person name="Fawcett J.A."/>
            <person name="Hatakeyama M."/>
            <person name="Paape T."/>
            <person name="Ng C.H."/>
            <person name="Ang C.C."/>
            <person name="Tnah L.H."/>
            <person name="Lee C.T."/>
            <person name="Nishiyama T."/>
            <person name="Sese J."/>
            <person name="O'Brien M.J."/>
            <person name="Copetti D."/>
            <person name="Mohd Noor M.I."/>
            <person name="Ong R.C."/>
            <person name="Putra M."/>
            <person name="Sireger I.Z."/>
            <person name="Indrioko S."/>
            <person name="Kosugi Y."/>
            <person name="Izuno A."/>
            <person name="Isagi Y."/>
            <person name="Lee S.L."/>
            <person name="Shimizu K.K."/>
        </authorList>
    </citation>
    <scope>NUCLEOTIDE SEQUENCE [LARGE SCALE GENOMIC DNA]</scope>
    <source>
        <strain evidence="14">214</strain>
    </source>
</reference>
<name>A0AAV5M3H7_9ROSI</name>
<evidence type="ECO:0000256" key="5">
    <source>
        <dbReference type="ARBA" id="ARBA00022692"/>
    </source>
</evidence>
<evidence type="ECO:0000256" key="3">
    <source>
        <dbReference type="ARBA" id="ARBA00022475"/>
    </source>
</evidence>
<dbReference type="EMBL" id="BPVZ01000180">
    <property type="protein sequence ID" value="GKV44344.1"/>
    <property type="molecule type" value="Genomic_DNA"/>
</dbReference>
<evidence type="ECO:0000256" key="2">
    <source>
        <dbReference type="ARBA" id="ARBA00009592"/>
    </source>
</evidence>
<feature type="signal peptide" evidence="12">
    <location>
        <begin position="1"/>
        <end position="25"/>
    </location>
</feature>
<dbReference type="SMART" id="SM00369">
    <property type="entry name" value="LRR_TYP"/>
    <property type="match status" value="7"/>
</dbReference>
<dbReference type="InterPro" id="IPR013210">
    <property type="entry name" value="LRR_N_plant-typ"/>
</dbReference>
<dbReference type="InterPro" id="IPR032675">
    <property type="entry name" value="LRR_dom_sf"/>
</dbReference>
<evidence type="ECO:0000256" key="6">
    <source>
        <dbReference type="ARBA" id="ARBA00022729"/>
    </source>
</evidence>
<evidence type="ECO:0000256" key="1">
    <source>
        <dbReference type="ARBA" id="ARBA00004251"/>
    </source>
</evidence>
<keyword evidence="4" id="KW-0433">Leucine-rich repeat</keyword>
<comment type="similarity">
    <text evidence="2">Belongs to the RLP family.</text>
</comment>
<dbReference type="Gene3D" id="3.80.10.10">
    <property type="entry name" value="Ribonuclease Inhibitor"/>
    <property type="match status" value="3"/>
</dbReference>
<evidence type="ECO:0000256" key="4">
    <source>
        <dbReference type="ARBA" id="ARBA00022614"/>
    </source>
</evidence>
<gene>
    <name evidence="14" type="ORF">SLEP1_g51538</name>
</gene>
<keyword evidence="7" id="KW-0677">Repeat</keyword>
<evidence type="ECO:0000256" key="12">
    <source>
        <dbReference type="SAM" id="SignalP"/>
    </source>
</evidence>
<keyword evidence="8" id="KW-1133">Transmembrane helix</keyword>
<feature type="chain" id="PRO_5043394510" description="Leucine-rich repeat-containing N-terminal plant-type domain-containing protein" evidence="12">
    <location>
        <begin position="26"/>
        <end position="379"/>
    </location>
</feature>
<keyword evidence="6 12" id="KW-0732">Signal</keyword>